<dbReference type="PANTHER" id="PTHR43806:SF11">
    <property type="entry name" value="CEREVISIN-RELATED"/>
    <property type="match status" value="1"/>
</dbReference>
<feature type="active site" description="Charge relay system" evidence="5">
    <location>
        <position position="524"/>
    </location>
</feature>
<dbReference type="InterPro" id="IPR023828">
    <property type="entry name" value="Peptidase_S8_Ser-AS"/>
</dbReference>
<dbReference type="Gene3D" id="3.40.50.200">
    <property type="entry name" value="Peptidase S8/S53 domain"/>
    <property type="match status" value="1"/>
</dbReference>
<dbReference type="CDD" id="cd00306">
    <property type="entry name" value="Peptidases_S8_S53"/>
    <property type="match status" value="1"/>
</dbReference>
<comment type="caution">
    <text evidence="7">The sequence shown here is derived from an EMBL/GenBank/DDBJ whole genome shotgun (WGS) entry which is preliminary data.</text>
</comment>
<evidence type="ECO:0000256" key="1">
    <source>
        <dbReference type="ARBA" id="ARBA00011073"/>
    </source>
</evidence>
<dbReference type="InterPro" id="IPR036852">
    <property type="entry name" value="Peptidase_S8/S53_dom_sf"/>
</dbReference>
<feature type="domain" description="Peptidase S8/S53" evidence="6">
    <location>
        <begin position="269"/>
        <end position="581"/>
    </location>
</feature>
<dbReference type="PANTHER" id="PTHR43806">
    <property type="entry name" value="PEPTIDASE S8"/>
    <property type="match status" value="1"/>
</dbReference>
<dbReference type="PROSITE" id="PS51892">
    <property type="entry name" value="SUBTILASE"/>
    <property type="match status" value="1"/>
</dbReference>
<proteinExistence type="inferred from homology"/>
<dbReference type="SUPFAM" id="SSF52743">
    <property type="entry name" value="Subtilisin-like"/>
    <property type="match status" value="1"/>
</dbReference>
<keyword evidence="2 5" id="KW-0645">Protease</keyword>
<dbReference type="AlphaFoldDB" id="A0A7X2HR53"/>
<comment type="similarity">
    <text evidence="1 5">Belongs to the peptidase S8 family.</text>
</comment>
<evidence type="ECO:0000256" key="2">
    <source>
        <dbReference type="ARBA" id="ARBA00022670"/>
    </source>
</evidence>
<evidence type="ECO:0000256" key="3">
    <source>
        <dbReference type="ARBA" id="ARBA00022801"/>
    </source>
</evidence>
<gene>
    <name evidence="7" type="ORF">GJQ57_18715</name>
</gene>
<dbReference type="InterPro" id="IPR000209">
    <property type="entry name" value="Peptidase_S8/S53_dom"/>
</dbReference>
<keyword evidence="4 5" id="KW-0720">Serine protease</keyword>
<evidence type="ECO:0000256" key="5">
    <source>
        <dbReference type="PROSITE-ProRule" id="PRU01240"/>
    </source>
</evidence>
<protein>
    <submittedName>
        <fullName evidence="7">S8 family serine peptidase</fullName>
    </submittedName>
</protein>
<feature type="active site" description="Charge relay system" evidence="5">
    <location>
        <position position="322"/>
    </location>
</feature>
<dbReference type="GO" id="GO:0006508">
    <property type="term" value="P:proteolysis"/>
    <property type="evidence" value="ECO:0007669"/>
    <property type="project" value="UniProtKB-KW"/>
</dbReference>
<dbReference type="PROSITE" id="PS00138">
    <property type="entry name" value="SUBTILASE_SER"/>
    <property type="match status" value="1"/>
</dbReference>
<dbReference type="EMBL" id="WJYN01000007">
    <property type="protein sequence ID" value="MRT00680.1"/>
    <property type="molecule type" value="Genomic_DNA"/>
</dbReference>
<evidence type="ECO:0000259" key="6">
    <source>
        <dbReference type="Pfam" id="PF00082"/>
    </source>
</evidence>
<name>A0A7X2HR53_RALPI</name>
<dbReference type="InterPro" id="IPR050131">
    <property type="entry name" value="Peptidase_S8_subtilisin-like"/>
</dbReference>
<reference evidence="7 8" key="1">
    <citation type="submission" date="2019-11" db="EMBL/GenBank/DDBJ databases">
        <title>Phenotypic characterization of an OXA-22 and OXA-60 co-producing Ralstonia pickettii clinical strain.</title>
        <authorList>
            <person name="He F."/>
        </authorList>
    </citation>
    <scope>NUCLEOTIDE SEQUENCE [LARGE SCALE GENOMIC DNA]</scope>
    <source>
        <strain evidence="7 8">PSLESD1</strain>
    </source>
</reference>
<evidence type="ECO:0000313" key="7">
    <source>
        <dbReference type="EMBL" id="MRT00680.1"/>
    </source>
</evidence>
<sequence>MQMVYAAPKRVDLSRPNISLIHGGRSMDNKAWMLVPVCLLMTSEATAASWEASDGPLRLNLGVVTTSNETPMALVRPGLVGTLPKLVSHKITEQQAQLLSAASPKAEIQWLSIDAQDAPESFVASAPFCAPQKGANLVSRAAAWEVAYGCLRTLSSKQDGGGQPFLNQFLDGGAGARLYGIEPVLDLVNVERANKEDFLSKNSTVSPDSARPASLPTQSLSAADAATQFVPASPVWPSGEPGWHLGDDYSQLLSAYRKVFPRGTETKGEVLVAHLDTGYLRTDPVKPLYFDQNLSKTCYASQCSEDGTAHWGAHGPLVSPGHGTATLSNFAGRPYVDANGKGSTMLGGNPSAHIYSINIHDSVVHLDSRRMAAGISHAVDDGADVITLSHGGLPSLQLSEAVSHAYSSGTPIFAATGDFFELPLFFGRTFQHVVYPARYNQVMGVAGVTKNRLSYGEDPSLAWWFSFGPGYYGRIGSWMLRGSFGPTAVMSDGNIVSAFAPNITRSSAEPKVNNIIGSNGAGTSHATPQVSAAASLWLEQNRNNFGTEWRGWQKSEAVYQALSNSTDRCFADYTVEHYGHGILKANDALAWAYSRDNNAGPVLVKTGQAGTPPLLLTQRAPDNIELPGVIDIIASARLPGQFESSLREAFINSLATELAQVVFTSDELQHYLQSLNVCRPANGCDRCTRQDIDWLRLAEIVSTLDDASPTLKHELAASAQTWVKTKSSPAVLQGAGITTTAGAR</sequence>
<dbReference type="GO" id="GO:0004252">
    <property type="term" value="F:serine-type endopeptidase activity"/>
    <property type="evidence" value="ECO:0007669"/>
    <property type="project" value="UniProtKB-UniRule"/>
</dbReference>
<accession>A0A7X2HR53</accession>
<feature type="active site" description="Charge relay system" evidence="5">
    <location>
        <position position="276"/>
    </location>
</feature>
<evidence type="ECO:0000313" key="8">
    <source>
        <dbReference type="Proteomes" id="UP000441032"/>
    </source>
</evidence>
<organism evidence="7 8">
    <name type="scientific">Ralstonia pickettii</name>
    <name type="common">Burkholderia pickettii</name>
    <dbReference type="NCBI Taxonomy" id="329"/>
    <lineage>
        <taxon>Bacteria</taxon>
        <taxon>Pseudomonadati</taxon>
        <taxon>Pseudomonadota</taxon>
        <taxon>Betaproteobacteria</taxon>
        <taxon>Burkholderiales</taxon>
        <taxon>Burkholderiaceae</taxon>
        <taxon>Ralstonia</taxon>
    </lineage>
</organism>
<dbReference type="Pfam" id="PF00082">
    <property type="entry name" value="Peptidase_S8"/>
    <property type="match status" value="1"/>
</dbReference>
<dbReference type="Proteomes" id="UP000441032">
    <property type="component" value="Unassembled WGS sequence"/>
</dbReference>
<evidence type="ECO:0000256" key="4">
    <source>
        <dbReference type="ARBA" id="ARBA00022825"/>
    </source>
</evidence>
<keyword evidence="3 5" id="KW-0378">Hydrolase</keyword>